<evidence type="ECO:0000256" key="1">
    <source>
        <dbReference type="ARBA" id="ARBA00004651"/>
    </source>
</evidence>
<feature type="transmembrane region" description="Helical" evidence="5">
    <location>
        <begin position="157"/>
        <end position="177"/>
    </location>
</feature>
<evidence type="ECO:0000259" key="6">
    <source>
        <dbReference type="PROSITE" id="PS50850"/>
    </source>
</evidence>
<organism evidence="7 8">
    <name type="scientific">Streptomyces albipurpureus</name>
    <dbReference type="NCBI Taxonomy" id="2897419"/>
    <lineage>
        <taxon>Bacteria</taxon>
        <taxon>Bacillati</taxon>
        <taxon>Actinomycetota</taxon>
        <taxon>Actinomycetes</taxon>
        <taxon>Kitasatosporales</taxon>
        <taxon>Streptomycetaceae</taxon>
        <taxon>Streptomyces</taxon>
    </lineage>
</organism>
<sequence>MTTDQHADAAATPASGTDSTAVRRRAWIVLAVLVCLMFVNFADKVVVGLSGVEIKEELGIGPEKFGVIQSSFFWLFAVGAVLGGWLGGKVKARWLLAGIATVWAITLAPMVGQVGFTTLIVCRVILGFAEGPTTALVMQVVHSWFPAHKRALPSSLIFAGAGLGPLVAAPVLTWVITTYSWHMAFAALAGLGALVAVLWLLIGRDGPAEVAGQGGAGRAADSLTLLPDHVPLRKLFGTGTVIGIMVLFVASHAITSTKISWLPLYLREGLGYDATTTGRLVALPYLGATVAVVLTGVVSQVMTKRGMSNRATRGWLAAGLVLIGGFTTITFSVLDRGAPQMILIVLSACLNAAGYGVAYTGLADVVPPKQRGVVTGIVIAVHSVGSLAAPLVMGVFVGAGETAAAGYSDGFLALGITLVVGAAIAITLINPERDVARLAADTRPGQPDPEPVTK</sequence>
<feature type="transmembrane region" description="Helical" evidence="5">
    <location>
        <begin position="314"/>
        <end position="334"/>
    </location>
</feature>
<keyword evidence="4 5" id="KW-0472">Membrane</keyword>
<dbReference type="Gene3D" id="1.20.1250.20">
    <property type="entry name" value="MFS general substrate transporter like domains"/>
    <property type="match status" value="2"/>
</dbReference>
<dbReference type="Proteomes" id="UP001431429">
    <property type="component" value="Unassembled WGS sequence"/>
</dbReference>
<feature type="transmembrane region" description="Helical" evidence="5">
    <location>
        <begin position="124"/>
        <end position="145"/>
    </location>
</feature>
<evidence type="ECO:0000256" key="5">
    <source>
        <dbReference type="SAM" id="Phobius"/>
    </source>
</evidence>
<dbReference type="PANTHER" id="PTHR11662:SF450">
    <property type="entry name" value="BLR1003 PROTEIN"/>
    <property type="match status" value="1"/>
</dbReference>
<dbReference type="InterPro" id="IPR020846">
    <property type="entry name" value="MFS_dom"/>
</dbReference>
<evidence type="ECO:0000256" key="3">
    <source>
        <dbReference type="ARBA" id="ARBA00022989"/>
    </source>
</evidence>
<evidence type="ECO:0000313" key="7">
    <source>
        <dbReference type="EMBL" id="MCM2393400.1"/>
    </source>
</evidence>
<dbReference type="RefSeq" id="WP_250923701.1">
    <property type="nucleotide sequence ID" value="NZ_JAMQAW010000072.1"/>
</dbReference>
<dbReference type="SUPFAM" id="SSF103473">
    <property type="entry name" value="MFS general substrate transporter"/>
    <property type="match status" value="1"/>
</dbReference>
<keyword evidence="3 5" id="KW-1133">Transmembrane helix</keyword>
<feature type="transmembrane region" description="Helical" evidence="5">
    <location>
        <begin position="94"/>
        <end position="112"/>
    </location>
</feature>
<name>A0ABT0V0I2_9ACTN</name>
<feature type="transmembrane region" description="Helical" evidence="5">
    <location>
        <begin position="411"/>
        <end position="429"/>
    </location>
</feature>
<comment type="subcellular location">
    <subcellularLocation>
        <location evidence="1">Cell membrane</location>
        <topology evidence="1">Multi-pass membrane protein</topology>
    </subcellularLocation>
</comment>
<feature type="transmembrane region" description="Helical" evidence="5">
    <location>
        <begin position="340"/>
        <end position="362"/>
    </location>
</feature>
<protein>
    <submittedName>
        <fullName evidence="7">MFS transporter</fullName>
    </submittedName>
</protein>
<evidence type="ECO:0000313" key="8">
    <source>
        <dbReference type="Proteomes" id="UP001431429"/>
    </source>
</evidence>
<reference evidence="7" key="1">
    <citation type="submission" date="2022-06" db="EMBL/GenBank/DDBJ databases">
        <title>Genome public.</title>
        <authorList>
            <person name="Sun Q."/>
        </authorList>
    </citation>
    <scope>NUCLEOTIDE SEQUENCE</scope>
    <source>
        <strain evidence="7">CWNU-1</strain>
    </source>
</reference>
<dbReference type="EMBL" id="JAMQAW010000072">
    <property type="protein sequence ID" value="MCM2393400.1"/>
    <property type="molecule type" value="Genomic_DNA"/>
</dbReference>
<dbReference type="InterPro" id="IPR036259">
    <property type="entry name" value="MFS_trans_sf"/>
</dbReference>
<feature type="transmembrane region" description="Helical" evidence="5">
    <location>
        <begin position="374"/>
        <end position="399"/>
    </location>
</feature>
<dbReference type="Pfam" id="PF07690">
    <property type="entry name" value="MFS_1"/>
    <property type="match status" value="1"/>
</dbReference>
<proteinExistence type="predicted"/>
<keyword evidence="2 5" id="KW-0812">Transmembrane</keyword>
<evidence type="ECO:0000256" key="4">
    <source>
        <dbReference type="ARBA" id="ARBA00023136"/>
    </source>
</evidence>
<feature type="transmembrane region" description="Helical" evidence="5">
    <location>
        <begin position="183"/>
        <end position="202"/>
    </location>
</feature>
<dbReference type="InterPro" id="IPR011701">
    <property type="entry name" value="MFS"/>
</dbReference>
<dbReference type="InterPro" id="IPR050382">
    <property type="entry name" value="MFS_Na/Anion_cotransporter"/>
</dbReference>
<feature type="transmembrane region" description="Helical" evidence="5">
    <location>
        <begin position="26"/>
        <end position="47"/>
    </location>
</feature>
<keyword evidence="8" id="KW-1185">Reference proteome</keyword>
<feature type="domain" description="Major facilitator superfamily (MFS) profile" evidence="6">
    <location>
        <begin position="29"/>
        <end position="433"/>
    </location>
</feature>
<feature type="transmembrane region" description="Helical" evidence="5">
    <location>
        <begin position="282"/>
        <end position="302"/>
    </location>
</feature>
<comment type="caution">
    <text evidence="7">The sequence shown here is derived from an EMBL/GenBank/DDBJ whole genome shotgun (WGS) entry which is preliminary data.</text>
</comment>
<feature type="transmembrane region" description="Helical" evidence="5">
    <location>
        <begin position="67"/>
        <end position="87"/>
    </location>
</feature>
<evidence type="ECO:0000256" key="2">
    <source>
        <dbReference type="ARBA" id="ARBA00022692"/>
    </source>
</evidence>
<gene>
    <name evidence="7" type="ORF">NBG84_34875</name>
</gene>
<dbReference type="PANTHER" id="PTHR11662">
    <property type="entry name" value="SOLUTE CARRIER FAMILY 17"/>
    <property type="match status" value="1"/>
</dbReference>
<feature type="transmembrane region" description="Helical" evidence="5">
    <location>
        <begin position="235"/>
        <end position="254"/>
    </location>
</feature>
<dbReference type="PROSITE" id="PS50850">
    <property type="entry name" value="MFS"/>
    <property type="match status" value="1"/>
</dbReference>
<accession>A0ABT0V0I2</accession>